<feature type="chain" id="PRO_5001646110" description="Small secreted protein" evidence="1">
    <location>
        <begin position="20"/>
        <end position="176"/>
    </location>
</feature>
<reference evidence="3" key="1">
    <citation type="journal article" date="2014" name="Proc. Natl. Acad. Sci. U.S.A.">
        <title>Extensive sampling of basidiomycete genomes demonstrates inadequacy of the white-rot/brown-rot paradigm for wood decay fungi.</title>
        <authorList>
            <person name="Riley R."/>
            <person name="Salamov A.A."/>
            <person name="Brown D.W."/>
            <person name="Nagy L.G."/>
            <person name="Floudas D."/>
            <person name="Held B.W."/>
            <person name="Levasseur A."/>
            <person name="Lombard V."/>
            <person name="Morin E."/>
            <person name="Otillar R."/>
            <person name="Lindquist E.A."/>
            <person name="Sun H."/>
            <person name="LaButti K.M."/>
            <person name="Schmutz J."/>
            <person name="Jabbour D."/>
            <person name="Luo H."/>
            <person name="Baker S.E."/>
            <person name="Pisabarro A.G."/>
            <person name="Walton J.D."/>
            <person name="Blanchette R.A."/>
            <person name="Henrissat B."/>
            <person name="Martin F."/>
            <person name="Cullen D."/>
            <person name="Hibbett D.S."/>
            <person name="Grigoriev I.V."/>
        </authorList>
    </citation>
    <scope>NUCLEOTIDE SEQUENCE [LARGE SCALE GENOMIC DNA]</scope>
    <source>
        <strain evidence="3">PC15</strain>
    </source>
</reference>
<dbReference type="PANTHER" id="PTHR38849:SF1">
    <property type="entry name" value="SMALL SECRETED PROTEIN"/>
    <property type="match status" value="1"/>
</dbReference>
<evidence type="ECO:0000313" key="3">
    <source>
        <dbReference type="Proteomes" id="UP000027073"/>
    </source>
</evidence>
<gene>
    <name evidence="2" type="ORF">PLEOSDRAFT_1096966</name>
</gene>
<dbReference type="EMBL" id="KL198008">
    <property type="protein sequence ID" value="KDQ27907.1"/>
    <property type="molecule type" value="Genomic_DNA"/>
</dbReference>
<dbReference type="HOGENOM" id="CLU_095023_3_0_1"/>
<dbReference type="InParanoid" id="A0A067NUV6"/>
<feature type="signal peptide" evidence="1">
    <location>
        <begin position="1"/>
        <end position="19"/>
    </location>
</feature>
<protein>
    <recommendedName>
        <fullName evidence="4">Small secreted protein</fullName>
    </recommendedName>
</protein>
<dbReference type="Proteomes" id="UP000027073">
    <property type="component" value="Unassembled WGS sequence"/>
</dbReference>
<keyword evidence="1" id="KW-0732">Signal</keyword>
<dbReference type="AlphaFoldDB" id="A0A067NUV6"/>
<evidence type="ECO:0000313" key="2">
    <source>
        <dbReference type="EMBL" id="KDQ27907.1"/>
    </source>
</evidence>
<organism evidence="2 3">
    <name type="scientific">Pleurotus ostreatus (strain PC15)</name>
    <name type="common">Oyster mushroom</name>
    <dbReference type="NCBI Taxonomy" id="1137138"/>
    <lineage>
        <taxon>Eukaryota</taxon>
        <taxon>Fungi</taxon>
        <taxon>Dikarya</taxon>
        <taxon>Basidiomycota</taxon>
        <taxon>Agaricomycotina</taxon>
        <taxon>Agaricomycetes</taxon>
        <taxon>Agaricomycetidae</taxon>
        <taxon>Agaricales</taxon>
        <taxon>Pleurotineae</taxon>
        <taxon>Pleurotaceae</taxon>
        <taxon>Pleurotus</taxon>
    </lineage>
</organism>
<dbReference type="PANTHER" id="PTHR38849">
    <property type="entry name" value="SMALL SECRETED PROTEIN"/>
    <property type="match status" value="1"/>
</dbReference>
<accession>A0A067NUV6</accession>
<dbReference type="VEuPathDB" id="FungiDB:PLEOSDRAFT_1096966"/>
<dbReference type="OrthoDB" id="2151417at2759"/>
<name>A0A067NUV6_PLEO1</name>
<evidence type="ECO:0000256" key="1">
    <source>
        <dbReference type="SAM" id="SignalP"/>
    </source>
</evidence>
<sequence>MARASVFVFFAYLLCLVAAAPILISGNTIQKRAFALQDYADFQISDGVAGDAEALAKAVFVDPFEGVDLATVSDQTQKDVETMRKAAEAAETGQFNPAIDAADGAEADALQNGKIKNKVLKLTGSVQVLNIKIAKATAKGDDTSDLETKLQTQLGKLNKNIATDVAAAGEASKGVV</sequence>
<proteinExistence type="predicted"/>
<evidence type="ECO:0008006" key="4">
    <source>
        <dbReference type="Google" id="ProtNLM"/>
    </source>
</evidence>